<gene>
    <name evidence="1" type="ORF">AVDCRST_MAG06-2260</name>
</gene>
<proteinExistence type="predicted"/>
<organism evidence="1">
    <name type="scientific">uncultured Nocardioides sp</name>
    <dbReference type="NCBI Taxonomy" id="198441"/>
    <lineage>
        <taxon>Bacteria</taxon>
        <taxon>Bacillati</taxon>
        <taxon>Actinomycetota</taxon>
        <taxon>Actinomycetes</taxon>
        <taxon>Propionibacteriales</taxon>
        <taxon>Nocardioidaceae</taxon>
        <taxon>Nocardioides</taxon>
        <taxon>environmental samples</taxon>
    </lineage>
</organism>
<sequence>MLGMGAVDHVVGRVAAGLLVDQPDRVVERRPVRQPSVGLDGEGDDGRDAHLLARPGDADGLLGGRHGDSGHQVRPRAGERGHLLEVVVVGLRGAQCTLGCVAVEAGTDAAADDDRGVRRGGRLTQLVQQLDRQPVETRNIARGEALPVQPVATGPPGGGLEDHTEMVVGGDPHVALVVS</sequence>
<protein>
    <submittedName>
        <fullName evidence="1">Uncharacterized protein</fullName>
    </submittedName>
</protein>
<reference evidence="1" key="1">
    <citation type="submission" date="2020-02" db="EMBL/GenBank/DDBJ databases">
        <authorList>
            <person name="Meier V. D."/>
        </authorList>
    </citation>
    <scope>NUCLEOTIDE SEQUENCE</scope>
    <source>
        <strain evidence="1">AVDCRST_MAG06</strain>
    </source>
</reference>
<name>A0A6J4P259_9ACTN</name>
<accession>A0A6J4P259</accession>
<dbReference type="EMBL" id="CADCUP010000150">
    <property type="protein sequence ID" value="CAA9402203.1"/>
    <property type="molecule type" value="Genomic_DNA"/>
</dbReference>
<evidence type="ECO:0000313" key="1">
    <source>
        <dbReference type="EMBL" id="CAA9402203.1"/>
    </source>
</evidence>
<dbReference type="AlphaFoldDB" id="A0A6J4P259"/>